<dbReference type="OrthoDB" id="9876299at2759"/>
<gene>
    <name evidence="1" type="ORF">G7Y89_g15434</name>
</gene>
<proteinExistence type="predicted"/>
<dbReference type="Pfam" id="PF00106">
    <property type="entry name" value="adh_short"/>
    <property type="match status" value="1"/>
</dbReference>
<sequence>MSGLTYLITGANRGIGKALLEVFVARPQTTVIAAVRDVASSQKTLSSVAVGEGSKVIVVKIDSTSESDPADAVAELKSKYNISKVDVLISNAGVMNTKAILPVIETPLHFVREHFEVNTIGPIALIQAFIPLLKASSSPKFLVITSTIGSMGLMKEYPVPFFAYGLSKAAANYFVVKMHYENEWLTTIAYNPGWVQTDMGNGAALGVGLTDAPVTLEESIKGLVEQFDSATREKSGSFILQTGENAPW</sequence>
<organism evidence="1 2">
    <name type="scientific">Cudoniella acicularis</name>
    <dbReference type="NCBI Taxonomy" id="354080"/>
    <lineage>
        <taxon>Eukaryota</taxon>
        <taxon>Fungi</taxon>
        <taxon>Dikarya</taxon>
        <taxon>Ascomycota</taxon>
        <taxon>Pezizomycotina</taxon>
        <taxon>Leotiomycetes</taxon>
        <taxon>Helotiales</taxon>
        <taxon>Tricladiaceae</taxon>
        <taxon>Cudoniella</taxon>
    </lineage>
</organism>
<accession>A0A8H4QP35</accession>
<dbReference type="SUPFAM" id="SSF51735">
    <property type="entry name" value="NAD(P)-binding Rossmann-fold domains"/>
    <property type="match status" value="1"/>
</dbReference>
<evidence type="ECO:0000313" key="2">
    <source>
        <dbReference type="Proteomes" id="UP000566819"/>
    </source>
</evidence>
<dbReference type="InterPro" id="IPR036291">
    <property type="entry name" value="NAD(P)-bd_dom_sf"/>
</dbReference>
<dbReference type="InterPro" id="IPR002347">
    <property type="entry name" value="SDR_fam"/>
</dbReference>
<dbReference type="InterPro" id="IPR052184">
    <property type="entry name" value="SDR_enzymes"/>
</dbReference>
<dbReference type="PANTHER" id="PTHR45458">
    <property type="entry name" value="SHORT-CHAIN DEHYDROGENASE/REDUCTASE SDR"/>
    <property type="match status" value="1"/>
</dbReference>
<reference evidence="1 2" key="1">
    <citation type="submission" date="2020-03" db="EMBL/GenBank/DDBJ databases">
        <title>Draft Genome Sequence of Cudoniella acicularis.</title>
        <authorList>
            <person name="Buettner E."/>
            <person name="Kellner H."/>
        </authorList>
    </citation>
    <scope>NUCLEOTIDE SEQUENCE [LARGE SCALE GENOMIC DNA]</scope>
    <source>
        <strain evidence="1 2">DSM 108380</strain>
    </source>
</reference>
<dbReference type="Proteomes" id="UP000566819">
    <property type="component" value="Unassembled WGS sequence"/>
</dbReference>
<evidence type="ECO:0000313" key="1">
    <source>
        <dbReference type="EMBL" id="KAF4614301.1"/>
    </source>
</evidence>
<keyword evidence="2" id="KW-1185">Reference proteome</keyword>
<dbReference type="EMBL" id="JAAMPI010002406">
    <property type="protein sequence ID" value="KAF4614301.1"/>
    <property type="molecule type" value="Genomic_DNA"/>
</dbReference>
<comment type="caution">
    <text evidence="1">The sequence shown here is derived from an EMBL/GenBank/DDBJ whole genome shotgun (WGS) entry which is preliminary data.</text>
</comment>
<name>A0A8H4QP35_9HELO</name>
<dbReference type="Gene3D" id="3.40.50.720">
    <property type="entry name" value="NAD(P)-binding Rossmann-like Domain"/>
    <property type="match status" value="1"/>
</dbReference>
<dbReference type="PRINTS" id="PR00081">
    <property type="entry name" value="GDHRDH"/>
</dbReference>
<dbReference type="AlphaFoldDB" id="A0A8H4QP35"/>
<protein>
    <submittedName>
        <fullName evidence="1">Uncharacterized protein</fullName>
    </submittedName>
</protein>
<dbReference type="CDD" id="cd05325">
    <property type="entry name" value="carb_red_sniffer_like_SDR_c"/>
    <property type="match status" value="1"/>
</dbReference>
<dbReference type="GO" id="GO:0016616">
    <property type="term" value="F:oxidoreductase activity, acting on the CH-OH group of donors, NAD or NADP as acceptor"/>
    <property type="evidence" value="ECO:0007669"/>
    <property type="project" value="TreeGrafter"/>
</dbReference>
<dbReference type="PANTHER" id="PTHR45458:SF1">
    <property type="entry name" value="SHORT CHAIN DEHYDROGENASE"/>
    <property type="match status" value="1"/>
</dbReference>